<dbReference type="InterPro" id="IPR057736">
    <property type="entry name" value="SAF_PseI/NeuA/NeuB"/>
</dbReference>
<dbReference type="CDD" id="cd11615">
    <property type="entry name" value="SAF_NeuB_like"/>
    <property type="match status" value="1"/>
</dbReference>
<protein>
    <submittedName>
        <fullName evidence="2">N-acetylneuraminate synthase</fullName>
        <ecNumber evidence="2">2.5.1.56</ecNumber>
    </submittedName>
</protein>
<dbReference type="PROSITE" id="PS50844">
    <property type="entry name" value="AFP_LIKE"/>
    <property type="match status" value="1"/>
</dbReference>
<dbReference type="InterPro" id="IPR036732">
    <property type="entry name" value="AFP_Neu5c_C_sf"/>
</dbReference>
<gene>
    <name evidence="2" type="primary">neuB</name>
    <name evidence="2" type="ORF">D3873_03360</name>
</gene>
<dbReference type="PANTHER" id="PTHR42966">
    <property type="entry name" value="N-ACETYLNEURAMINATE SYNTHASE"/>
    <property type="match status" value="1"/>
</dbReference>
<dbReference type="SUPFAM" id="SSF51269">
    <property type="entry name" value="AFP III-like domain"/>
    <property type="match status" value="1"/>
</dbReference>
<dbReference type="PANTHER" id="PTHR42966:SF1">
    <property type="entry name" value="SIALIC ACID SYNTHASE"/>
    <property type="match status" value="1"/>
</dbReference>
<evidence type="ECO:0000313" key="2">
    <source>
        <dbReference type="EMBL" id="AYC28955.1"/>
    </source>
</evidence>
<dbReference type="KEGG" id="paek:D3873_03360"/>
<accession>A0A385YQF0</accession>
<organism evidence="2 3">
    <name type="scientific">Paenisporosarcina cavernae</name>
    <dbReference type="NCBI Taxonomy" id="2320858"/>
    <lineage>
        <taxon>Bacteria</taxon>
        <taxon>Bacillati</taxon>
        <taxon>Bacillota</taxon>
        <taxon>Bacilli</taxon>
        <taxon>Bacillales</taxon>
        <taxon>Caryophanaceae</taxon>
        <taxon>Paenisporosarcina</taxon>
    </lineage>
</organism>
<keyword evidence="2" id="KW-0808">Transferase</keyword>
<dbReference type="InterPro" id="IPR051690">
    <property type="entry name" value="PseI-like"/>
</dbReference>
<dbReference type="InterPro" id="IPR013132">
    <property type="entry name" value="PseI/NeuA/B-like_N"/>
</dbReference>
<dbReference type="AlphaFoldDB" id="A0A385YQF0"/>
<name>A0A385YQF0_9BACL</name>
<dbReference type="InterPro" id="IPR006190">
    <property type="entry name" value="SAF_AFP_Neu5Ac"/>
</dbReference>
<dbReference type="Proteomes" id="UP000265725">
    <property type="component" value="Chromosome"/>
</dbReference>
<dbReference type="Gene3D" id="3.20.20.70">
    <property type="entry name" value="Aldolase class I"/>
    <property type="match status" value="1"/>
</dbReference>
<dbReference type="EC" id="2.5.1.56" evidence="2"/>
<dbReference type="GO" id="GO:0050462">
    <property type="term" value="F:N-acetylneuraminate synthase activity"/>
    <property type="evidence" value="ECO:0007669"/>
    <property type="project" value="UniProtKB-EC"/>
</dbReference>
<keyword evidence="3" id="KW-1185">Reference proteome</keyword>
<dbReference type="NCBIfam" id="TIGR03569">
    <property type="entry name" value="NeuB_NnaB"/>
    <property type="match status" value="1"/>
</dbReference>
<sequence length="357" mass="40077">MNTYIIAEAGVNHNGSLTMAKELVSVAKRAGANAVKFQTFKTENLVTKDAEQADYQINNLGQASSQFEMLKKLELSYEDFIELKKYCENEQIEFLSTPFDYESVDFLLEKLQLSKAKIPSGEMTNSPFVHYIATKQKPIILSTGMAMIEEIHEALSFIAYGLAFPNENVIIEKVKAFYDTEDSKKILREYVTVLHCTTEYPAPYETINLNALNQMKNEFQVSIGLSDHSEGVSVPVAAVALGAELIEKHFTLDKNLEGPDHVASLDPNELADMVRSIREIEKAFGSGIKMPTFNEIKNRSAARKSLVAKIDIQKGEFFTQENLISKRPGNGMPPSTYWSILGKEAKKSYQKDEMIDE</sequence>
<dbReference type="Pfam" id="PF03102">
    <property type="entry name" value="NeuB"/>
    <property type="match status" value="1"/>
</dbReference>
<dbReference type="InterPro" id="IPR013785">
    <property type="entry name" value="Aldolase_TIM"/>
</dbReference>
<dbReference type="Pfam" id="PF08666">
    <property type="entry name" value="SAF"/>
    <property type="match status" value="1"/>
</dbReference>
<dbReference type="RefSeq" id="WP_119882697.1">
    <property type="nucleotide sequence ID" value="NZ_CP032418.1"/>
</dbReference>
<dbReference type="EMBL" id="CP032418">
    <property type="protein sequence ID" value="AYC28955.1"/>
    <property type="molecule type" value="Genomic_DNA"/>
</dbReference>
<dbReference type="SUPFAM" id="SSF51569">
    <property type="entry name" value="Aldolase"/>
    <property type="match status" value="1"/>
</dbReference>
<dbReference type="GO" id="GO:0047444">
    <property type="term" value="F:N-acylneuraminate-9-phosphate synthase activity"/>
    <property type="evidence" value="ECO:0007669"/>
    <property type="project" value="TreeGrafter"/>
</dbReference>
<proteinExistence type="predicted"/>
<evidence type="ECO:0000259" key="1">
    <source>
        <dbReference type="PROSITE" id="PS50844"/>
    </source>
</evidence>
<dbReference type="InterPro" id="IPR020007">
    <property type="entry name" value="NeuB/NeuA"/>
</dbReference>
<dbReference type="OrthoDB" id="9814210at2"/>
<feature type="domain" description="AFP-like" evidence="1">
    <location>
        <begin position="305"/>
        <end position="357"/>
    </location>
</feature>
<dbReference type="Gene3D" id="3.90.1210.10">
    <property type="entry name" value="Antifreeze-like/N-acetylneuraminic acid synthase C-terminal domain"/>
    <property type="match status" value="1"/>
</dbReference>
<evidence type="ECO:0000313" key="3">
    <source>
        <dbReference type="Proteomes" id="UP000265725"/>
    </source>
</evidence>
<reference evidence="3" key="1">
    <citation type="submission" date="2018-09" db="EMBL/GenBank/DDBJ databases">
        <authorList>
            <person name="Zhu H."/>
        </authorList>
    </citation>
    <scope>NUCLEOTIDE SEQUENCE [LARGE SCALE GENOMIC DNA]</scope>
    <source>
        <strain evidence="3">K2R23-3</strain>
    </source>
</reference>
<dbReference type="InterPro" id="IPR013974">
    <property type="entry name" value="SAF"/>
</dbReference>
<dbReference type="GO" id="GO:0016051">
    <property type="term" value="P:carbohydrate biosynthetic process"/>
    <property type="evidence" value="ECO:0007669"/>
    <property type="project" value="InterPro"/>
</dbReference>